<keyword evidence="7" id="KW-0378">Hydrolase</keyword>
<dbReference type="AlphaFoldDB" id="A0A133UUQ7"/>
<evidence type="ECO:0000256" key="3">
    <source>
        <dbReference type="ARBA" id="ARBA00022692"/>
    </source>
</evidence>
<dbReference type="InterPro" id="IPR001972">
    <property type="entry name" value="Stomatin_HflK_fam"/>
</dbReference>
<name>A0A133UUQ7_9EURY</name>
<evidence type="ECO:0000313" key="8">
    <source>
        <dbReference type="Proteomes" id="UP000070463"/>
    </source>
</evidence>
<comment type="caution">
    <text evidence="7">The sequence shown here is derived from an EMBL/GenBank/DDBJ whole genome shotgun (WGS) entry which is preliminary data.</text>
</comment>
<organism evidence="7 8">
    <name type="scientific">candidate division MSBL1 archaeon SCGC-AAA259I09</name>
    <dbReference type="NCBI Taxonomy" id="1698267"/>
    <lineage>
        <taxon>Archaea</taxon>
        <taxon>Methanobacteriati</taxon>
        <taxon>Methanobacteriota</taxon>
        <taxon>candidate division MSBL1</taxon>
    </lineage>
</organism>
<evidence type="ECO:0000256" key="2">
    <source>
        <dbReference type="ARBA" id="ARBA00008164"/>
    </source>
</evidence>
<comment type="subcellular location">
    <subcellularLocation>
        <location evidence="1">Membrane</location>
        <topology evidence="1">Single-pass membrane protein</topology>
    </subcellularLocation>
</comment>
<dbReference type="GO" id="GO:0008233">
    <property type="term" value="F:peptidase activity"/>
    <property type="evidence" value="ECO:0007669"/>
    <property type="project" value="UniProtKB-KW"/>
</dbReference>
<keyword evidence="4 5" id="KW-1133">Transmembrane helix</keyword>
<dbReference type="InterPro" id="IPR043202">
    <property type="entry name" value="Band-7_stomatin-like"/>
</dbReference>
<dbReference type="SMART" id="SM00244">
    <property type="entry name" value="PHB"/>
    <property type="match status" value="1"/>
</dbReference>
<feature type="domain" description="Band 7" evidence="6">
    <location>
        <begin position="26"/>
        <end position="183"/>
    </location>
</feature>
<dbReference type="InterPro" id="IPR001107">
    <property type="entry name" value="Band_7"/>
</dbReference>
<dbReference type="Proteomes" id="UP000070463">
    <property type="component" value="Unassembled WGS sequence"/>
</dbReference>
<dbReference type="GO" id="GO:0005886">
    <property type="term" value="C:plasma membrane"/>
    <property type="evidence" value="ECO:0007669"/>
    <property type="project" value="InterPro"/>
</dbReference>
<accession>A0A133UUQ7</accession>
<reference evidence="7 8" key="1">
    <citation type="journal article" date="2016" name="Sci. Rep.">
        <title>Metabolic traits of an uncultured archaeal lineage -MSBL1- from brine pools of the Red Sea.</title>
        <authorList>
            <person name="Mwirichia R."/>
            <person name="Alam I."/>
            <person name="Rashid M."/>
            <person name="Vinu M."/>
            <person name="Ba-Alawi W."/>
            <person name="Anthony Kamau A."/>
            <person name="Kamanda Ngugi D."/>
            <person name="Goker M."/>
            <person name="Klenk H.P."/>
            <person name="Bajic V."/>
            <person name="Stingl U."/>
        </authorList>
    </citation>
    <scope>NUCLEOTIDE SEQUENCE [LARGE SCALE GENOMIC DNA]</scope>
    <source>
        <strain evidence="7">SCGC-AAA259I09</strain>
    </source>
</reference>
<keyword evidence="7" id="KW-0645">Protease</keyword>
<dbReference type="InterPro" id="IPR036013">
    <property type="entry name" value="Band_7/SPFH_dom_sf"/>
</dbReference>
<dbReference type="Gene3D" id="3.30.479.30">
    <property type="entry name" value="Band 7 domain"/>
    <property type="match status" value="1"/>
</dbReference>
<sequence length="274" mass="30704">MEFALPIWIIGLIVLIILIFVALLPKAINVIPEYERGIHFRLGRFTGVKGPGVVLIIPFADKLMRKDLRVRDMDVPKQNIITKDNVSTNVDAVAYMRVFDPEKATLEVEHHYRATKRLAQTTLRDVLGDVELDDLLSKREELSERIREIIDKETDPWGVKVTNVTIKDVSLPKNMVRAIASQAEAERNRRARVKKAQGEKEAAKRMSDAAGIYGESEGAMRLRELQTLVEIATEGNLIVVTPSKLGSGLGTIAGMTAAIEEQKEKSFEKEEEES</sequence>
<evidence type="ECO:0000313" key="7">
    <source>
        <dbReference type="EMBL" id="KXA97944.1"/>
    </source>
</evidence>
<evidence type="ECO:0000256" key="4">
    <source>
        <dbReference type="ARBA" id="ARBA00022989"/>
    </source>
</evidence>
<dbReference type="PANTHER" id="PTHR10264">
    <property type="entry name" value="BAND 7 PROTEIN-RELATED"/>
    <property type="match status" value="1"/>
</dbReference>
<proteinExistence type="inferred from homology"/>
<evidence type="ECO:0000259" key="6">
    <source>
        <dbReference type="SMART" id="SM00244"/>
    </source>
</evidence>
<dbReference type="FunFam" id="3.30.479.30:FF:000004">
    <property type="entry name" value="Putative membrane protease family, stomatin"/>
    <property type="match status" value="1"/>
</dbReference>
<evidence type="ECO:0000256" key="1">
    <source>
        <dbReference type="ARBA" id="ARBA00004167"/>
    </source>
</evidence>
<dbReference type="CDD" id="cd08826">
    <property type="entry name" value="SPFH_eoslipins_u1"/>
    <property type="match status" value="1"/>
</dbReference>
<evidence type="ECO:0000256" key="5">
    <source>
        <dbReference type="SAM" id="Phobius"/>
    </source>
</evidence>
<dbReference type="GO" id="GO:0098552">
    <property type="term" value="C:side of membrane"/>
    <property type="evidence" value="ECO:0007669"/>
    <property type="project" value="UniProtKB-ARBA"/>
</dbReference>
<feature type="transmembrane region" description="Helical" evidence="5">
    <location>
        <begin position="6"/>
        <end position="24"/>
    </location>
</feature>
<gene>
    <name evidence="7" type="ORF">AKJ37_01900</name>
</gene>
<dbReference type="GO" id="GO:0006508">
    <property type="term" value="P:proteolysis"/>
    <property type="evidence" value="ECO:0007669"/>
    <property type="project" value="UniProtKB-KW"/>
</dbReference>
<dbReference type="EMBL" id="LHXR01000014">
    <property type="protein sequence ID" value="KXA97944.1"/>
    <property type="molecule type" value="Genomic_DNA"/>
</dbReference>
<dbReference type="Gene3D" id="6.10.250.2090">
    <property type="match status" value="1"/>
</dbReference>
<comment type="similarity">
    <text evidence="2">Belongs to the band 7/mec-2 family.</text>
</comment>
<keyword evidence="8" id="KW-1185">Reference proteome</keyword>
<dbReference type="PATRIC" id="fig|1698267.3.peg.371"/>
<dbReference type="Pfam" id="PF01145">
    <property type="entry name" value="Band_7"/>
    <property type="match status" value="1"/>
</dbReference>
<dbReference type="PRINTS" id="PR00721">
    <property type="entry name" value="STOMATIN"/>
</dbReference>
<keyword evidence="3 5" id="KW-0812">Transmembrane</keyword>
<dbReference type="SUPFAM" id="SSF117892">
    <property type="entry name" value="Band 7/SPFH domain"/>
    <property type="match status" value="1"/>
</dbReference>
<keyword evidence="5" id="KW-0472">Membrane</keyword>
<protein>
    <submittedName>
        <fullName evidence="7">Membrane protease subunit, stomatin/prohibitin-like protein</fullName>
    </submittedName>
</protein>
<dbReference type="PANTHER" id="PTHR10264:SF19">
    <property type="entry name" value="AT06885P-RELATED"/>
    <property type="match status" value="1"/>
</dbReference>